<proteinExistence type="predicted"/>
<accession>A0A8X6UEI8</accession>
<name>A0A8X6UEI8_NEPPI</name>
<dbReference type="AlphaFoldDB" id="A0A8X6UEI8"/>
<sequence length="105" mass="11583">MHFPIGCQDSLGMKGPREVPLFCQGDFGGFFTVRGEKPQHTNAGKAWYGHAYATRRAPKCALLQPARKYGRHRSKNYIPPAAGCAAVVPAFTRRLQHCRVANTAL</sequence>
<organism evidence="1 2">
    <name type="scientific">Nephila pilipes</name>
    <name type="common">Giant wood spider</name>
    <name type="synonym">Nephila maculata</name>
    <dbReference type="NCBI Taxonomy" id="299642"/>
    <lineage>
        <taxon>Eukaryota</taxon>
        <taxon>Metazoa</taxon>
        <taxon>Ecdysozoa</taxon>
        <taxon>Arthropoda</taxon>
        <taxon>Chelicerata</taxon>
        <taxon>Arachnida</taxon>
        <taxon>Araneae</taxon>
        <taxon>Araneomorphae</taxon>
        <taxon>Entelegynae</taxon>
        <taxon>Araneoidea</taxon>
        <taxon>Nephilidae</taxon>
        <taxon>Nephila</taxon>
    </lineage>
</organism>
<keyword evidence="2" id="KW-1185">Reference proteome</keyword>
<protein>
    <submittedName>
        <fullName evidence="1">Uncharacterized protein</fullName>
    </submittedName>
</protein>
<gene>
    <name evidence="1" type="ORF">NPIL_600131</name>
</gene>
<evidence type="ECO:0000313" key="1">
    <source>
        <dbReference type="EMBL" id="GFU02216.1"/>
    </source>
</evidence>
<dbReference type="Proteomes" id="UP000887013">
    <property type="component" value="Unassembled WGS sequence"/>
</dbReference>
<reference evidence="1" key="1">
    <citation type="submission" date="2020-08" db="EMBL/GenBank/DDBJ databases">
        <title>Multicomponent nature underlies the extraordinary mechanical properties of spider dragline silk.</title>
        <authorList>
            <person name="Kono N."/>
            <person name="Nakamura H."/>
            <person name="Mori M."/>
            <person name="Yoshida Y."/>
            <person name="Ohtoshi R."/>
            <person name="Malay A.D."/>
            <person name="Moran D.A.P."/>
            <person name="Tomita M."/>
            <person name="Numata K."/>
            <person name="Arakawa K."/>
        </authorList>
    </citation>
    <scope>NUCLEOTIDE SEQUENCE</scope>
</reference>
<evidence type="ECO:0000313" key="2">
    <source>
        <dbReference type="Proteomes" id="UP000887013"/>
    </source>
</evidence>
<comment type="caution">
    <text evidence="1">The sequence shown here is derived from an EMBL/GenBank/DDBJ whole genome shotgun (WGS) entry which is preliminary data.</text>
</comment>
<dbReference type="EMBL" id="BMAW01123197">
    <property type="protein sequence ID" value="GFU02216.1"/>
    <property type="molecule type" value="Genomic_DNA"/>
</dbReference>